<dbReference type="GO" id="GO:0045944">
    <property type="term" value="P:positive regulation of transcription by RNA polymerase II"/>
    <property type="evidence" value="ECO:0007669"/>
    <property type="project" value="TreeGrafter"/>
</dbReference>
<evidence type="ECO:0000256" key="7">
    <source>
        <dbReference type="SAM" id="MobiDB-lite"/>
    </source>
</evidence>
<sequence length="407" mass="44552">MRACAPRPPCPHSSPGLCPPGGESGRSWGPGSGERGGPTGGPRGPAGRDACWYWRLCRVEKITGRPGRRCLLDPGRSPTHEVRSGPLAFAGRPGLGYSGGRPRPGAPPSSGLRPLGIAVGFGGQCALVFFRDLIWPGRCVLAGLPGWRASGALPERRPLPPCLIYFWDISCHLPRRLEGRVPCTWKQADGRECPGLVHPARRVGAVAPHGSFPRKRQGAVGTATGAAVAGLKGWETRSQMPPPAFLSPDQWERDQWERDQWDRDRRDIRPFSTCRVRLLIWDGRNRPVVSAFAYPGVARKTYWLLVPSSLLKDLKEKKEVVEEAENGRDAPANGNANEENGEQEADNEVDEEEEEGGEEEEEEEEGDGEEEDGDEDEEAESATGKRAAEDDEDDDVDTKKQKTDEDD</sequence>
<evidence type="ECO:0000256" key="1">
    <source>
        <dbReference type="ARBA" id="ARBA00004123"/>
    </source>
</evidence>
<comment type="similarity">
    <text evidence="2">Belongs to the pro/parathymosin family.</text>
</comment>
<evidence type="ECO:0000313" key="8">
    <source>
        <dbReference type="EMBL" id="BAB39301.1"/>
    </source>
</evidence>
<dbReference type="Pfam" id="PF03247">
    <property type="entry name" value="Prothymosin"/>
    <property type="match status" value="1"/>
</dbReference>
<dbReference type="InterPro" id="IPR004931">
    <property type="entry name" value="Pro/parathymosin"/>
</dbReference>
<name>Q9BE93_MACFA</name>
<proteinExistence type="evidence at transcript level"/>
<feature type="compositionally biased region" description="Basic and acidic residues" evidence="7">
    <location>
        <begin position="397"/>
        <end position="407"/>
    </location>
</feature>
<dbReference type="AlphaFoldDB" id="Q9BE93"/>
<dbReference type="GO" id="GO:0043066">
    <property type="term" value="P:negative regulation of apoptotic process"/>
    <property type="evidence" value="ECO:0007669"/>
    <property type="project" value="TreeGrafter"/>
</dbReference>
<dbReference type="EMBL" id="AB056753">
    <property type="protein sequence ID" value="BAB39301.1"/>
    <property type="molecule type" value="mRNA"/>
</dbReference>
<feature type="compositionally biased region" description="Pro residues" evidence="7">
    <location>
        <begin position="1"/>
        <end position="12"/>
    </location>
</feature>
<dbReference type="GO" id="GO:0005634">
    <property type="term" value="C:nucleus"/>
    <property type="evidence" value="ECO:0007669"/>
    <property type="project" value="UniProtKB-SubCell"/>
</dbReference>
<dbReference type="GO" id="GO:0042393">
    <property type="term" value="F:histone binding"/>
    <property type="evidence" value="ECO:0007669"/>
    <property type="project" value="TreeGrafter"/>
</dbReference>
<evidence type="ECO:0000256" key="2">
    <source>
        <dbReference type="ARBA" id="ARBA00008032"/>
    </source>
</evidence>
<keyword evidence="3" id="KW-0539">Nucleus</keyword>
<evidence type="ECO:0000256" key="6">
    <source>
        <dbReference type="ARBA" id="ARBA00040447"/>
    </source>
</evidence>
<reference evidence="8" key="1">
    <citation type="submission" date="2001-03" db="EMBL/GenBank/DDBJ databases">
        <title>Isolation of full-length cDNA clones from macaque brain cDNA libraries.</title>
        <authorList>
            <person name="Osada N."/>
            <person name="Hida M."/>
            <person name="Kusuda J."/>
            <person name="Tanuma R."/>
            <person name="Iseki K."/>
            <person name="Hirai M."/>
            <person name="Terao K."/>
            <person name="Suzuki Y."/>
            <person name="Sugano S."/>
            <person name="Hashimoto K."/>
        </authorList>
    </citation>
    <scope>NUCLEOTIDE SEQUENCE</scope>
    <source>
        <tissue evidence="8">Cerebellum cortex</tissue>
    </source>
</reference>
<accession>Q9BE93</accession>
<feature type="compositionally biased region" description="Low complexity" evidence="7">
    <location>
        <begin position="329"/>
        <end position="338"/>
    </location>
</feature>
<protein>
    <recommendedName>
        <fullName evidence="6">Prothymosin alpha</fullName>
    </recommendedName>
</protein>
<evidence type="ECO:0000256" key="4">
    <source>
        <dbReference type="ARBA" id="ARBA00037621"/>
    </source>
</evidence>
<comment type="function">
    <text evidence="4">Prothymosin alpha may mediate immune function by conferring resistance to certain opportunistic infections.</text>
</comment>
<feature type="region of interest" description="Disordered" evidence="7">
    <location>
        <begin position="1"/>
        <end position="45"/>
    </location>
</feature>
<feature type="compositionally biased region" description="Gly residues" evidence="7">
    <location>
        <begin position="22"/>
        <end position="44"/>
    </location>
</feature>
<organism evidence="8">
    <name type="scientific">Macaca fascicularis</name>
    <name type="common">Crab-eating macaque</name>
    <name type="synonym">Cynomolgus monkey</name>
    <dbReference type="NCBI Taxonomy" id="9541"/>
    <lineage>
        <taxon>Eukaryota</taxon>
        <taxon>Metazoa</taxon>
        <taxon>Chordata</taxon>
        <taxon>Craniata</taxon>
        <taxon>Vertebrata</taxon>
        <taxon>Euteleostomi</taxon>
        <taxon>Mammalia</taxon>
        <taxon>Eutheria</taxon>
        <taxon>Euarchontoglires</taxon>
        <taxon>Primates</taxon>
        <taxon>Haplorrhini</taxon>
        <taxon>Catarrhini</taxon>
        <taxon>Cercopithecidae</taxon>
        <taxon>Cercopithecinae</taxon>
        <taxon>Macaca</taxon>
    </lineage>
</organism>
<dbReference type="PANTHER" id="PTHR22745:SF0">
    <property type="entry name" value="PROTHYMOSIN ALPHA"/>
    <property type="match status" value="1"/>
</dbReference>
<evidence type="ECO:0000256" key="5">
    <source>
        <dbReference type="ARBA" id="ARBA00038744"/>
    </source>
</evidence>
<comment type="subcellular location">
    <subcellularLocation>
        <location evidence="1">Nucleus</location>
    </subcellularLocation>
</comment>
<comment type="subunit">
    <text evidence="5">Interacts with NUPR1; regulates apoptotic process.</text>
</comment>
<feature type="compositionally biased region" description="Acidic residues" evidence="7">
    <location>
        <begin position="339"/>
        <end position="380"/>
    </location>
</feature>
<feature type="region of interest" description="Disordered" evidence="7">
    <location>
        <begin position="321"/>
        <end position="407"/>
    </location>
</feature>
<evidence type="ECO:0000256" key="3">
    <source>
        <dbReference type="ARBA" id="ARBA00023242"/>
    </source>
</evidence>
<dbReference type="PANTHER" id="PTHR22745">
    <property type="entry name" value="PROTHYMOSIN ALPHA"/>
    <property type="match status" value="1"/>
</dbReference>